<dbReference type="Gene3D" id="3.30.450.20">
    <property type="entry name" value="PAS domain"/>
    <property type="match status" value="1"/>
</dbReference>
<evidence type="ECO:0008006" key="3">
    <source>
        <dbReference type="Google" id="ProtNLM"/>
    </source>
</evidence>
<dbReference type="Proteomes" id="UP000565262">
    <property type="component" value="Unassembled WGS sequence"/>
</dbReference>
<dbReference type="InterPro" id="IPR035965">
    <property type="entry name" value="PAS-like_dom_sf"/>
</dbReference>
<evidence type="ECO:0000313" key="2">
    <source>
        <dbReference type="Proteomes" id="UP000565262"/>
    </source>
</evidence>
<evidence type="ECO:0000313" key="1">
    <source>
        <dbReference type="EMBL" id="MBB1489903.1"/>
    </source>
</evidence>
<gene>
    <name evidence="1" type="ORF">H4O21_25200</name>
</gene>
<comment type="caution">
    <text evidence="1">The sequence shown here is derived from an EMBL/GenBank/DDBJ whole genome shotgun (WGS) entry which is preliminary data.</text>
</comment>
<sequence length="103" mass="11651">FNHMSKRLALTVTAQEKLYKDLLKKDRRLELILNSTDEAILGLNSAKEVCVVNTAAIRLLEVDQASEIDVQHMLPSETRKGLEALYQSQQPFHLDDVCVLNAM</sequence>
<dbReference type="RefSeq" id="WP_182812765.1">
    <property type="nucleotide sequence ID" value="NZ_JACJFM010000350.1"/>
</dbReference>
<dbReference type="EMBL" id="JACJFM010000350">
    <property type="protein sequence ID" value="MBB1489903.1"/>
    <property type="molecule type" value="Genomic_DNA"/>
</dbReference>
<keyword evidence="2" id="KW-1185">Reference proteome</keyword>
<organism evidence="1 2">
    <name type="scientific">Oceanospirillum sediminis</name>
    <dbReference type="NCBI Taxonomy" id="2760088"/>
    <lineage>
        <taxon>Bacteria</taxon>
        <taxon>Pseudomonadati</taxon>
        <taxon>Pseudomonadota</taxon>
        <taxon>Gammaproteobacteria</taxon>
        <taxon>Oceanospirillales</taxon>
        <taxon>Oceanospirillaceae</taxon>
        <taxon>Oceanospirillum</taxon>
    </lineage>
</organism>
<dbReference type="SUPFAM" id="SSF55785">
    <property type="entry name" value="PYP-like sensor domain (PAS domain)"/>
    <property type="match status" value="1"/>
</dbReference>
<dbReference type="AlphaFoldDB" id="A0A839IWY2"/>
<accession>A0A839IWY2</accession>
<feature type="non-terminal residue" evidence="1">
    <location>
        <position position="1"/>
    </location>
</feature>
<feature type="non-terminal residue" evidence="1">
    <location>
        <position position="103"/>
    </location>
</feature>
<name>A0A839IWY2_9GAMM</name>
<protein>
    <recommendedName>
        <fullName evidence="3">Histidine kinase</fullName>
    </recommendedName>
</protein>
<proteinExistence type="predicted"/>
<reference evidence="1 2" key="1">
    <citation type="submission" date="2020-08" db="EMBL/GenBank/DDBJ databases">
        <title>Oceanospirillum sp. nov. isolated from marine sediment.</title>
        <authorList>
            <person name="Ji X."/>
        </authorList>
    </citation>
    <scope>NUCLEOTIDE SEQUENCE [LARGE SCALE GENOMIC DNA]</scope>
    <source>
        <strain evidence="1 2">D5</strain>
    </source>
</reference>